<name>A0AAE3FQQ6_9EURY</name>
<comment type="caution">
    <text evidence="1">The sequence shown here is derived from an EMBL/GenBank/DDBJ whole genome shotgun (WGS) entry which is preliminary data.</text>
</comment>
<evidence type="ECO:0000313" key="1">
    <source>
        <dbReference type="EMBL" id="MCL9813842.1"/>
    </source>
</evidence>
<dbReference type="Gene3D" id="3.90.550.10">
    <property type="entry name" value="Spore Coat Polysaccharide Biosynthesis Protein SpsA, Chain A"/>
    <property type="match status" value="1"/>
</dbReference>
<keyword evidence="2" id="KW-1185">Reference proteome</keyword>
<reference evidence="1 2" key="1">
    <citation type="journal article" date="2022" name="Syst. Appl. Microbiol.">
        <title>Natronocalculus amylovorans gen. nov., sp. nov., and Natranaeroarchaeum aerophilus sp. nov., dominant culturable amylolytic natronoarchaea from hypersaline soda lakes in southwestern Siberia.</title>
        <authorList>
            <person name="Sorokin D.Y."/>
            <person name="Elcheninov A.G."/>
            <person name="Khizhniak T.V."/>
            <person name="Koenen M."/>
            <person name="Bale N.J."/>
            <person name="Damste J.S.S."/>
            <person name="Kublanov I.V."/>
        </authorList>
    </citation>
    <scope>NUCLEOTIDE SEQUENCE [LARGE SCALE GENOMIC DNA]</scope>
    <source>
        <strain evidence="1 2">AArc-St1-1</strain>
    </source>
</reference>
<dbReference type="Proteomes" id="UP001202674">
    <property type="component" value="Unassembled WGS sequence"/>
</dbReference>
<evidence type="ECO:0000313" key="2">
    <source>
        <dbReference type="Proteomes" id="UP001202674"/>
    </source>
</evidence>
<proteinExistence type="predicted"/>
<dbReference type="InterPro" id="IPR029044">
    <property type="entry name" value="Nucleotide-diphossugar_trans"/>
</dbReference>
<dbReference type="RefSeq" id="WP_250596525.1">
    <property type="nucleotide sequence ID" value="NZ_JAKRVY010000004.1"/>
</dbReference>
<protein>
    <recommendedName>
        <fullName evidence="3">DUF2064 domain-containing protein</fullName>
    </recommendedName>
</protein>
<dbReference type="PANTHER" id="PTHR36529">
    <property type="entry name" value="SLL1095 PROTEIN"/>
    <property type="match status" value="1"/>
</dbReference>
<dbReference type="InterPro" id="IPR018641">
    <property type="entry name" value="Trfase_1_rSAM/seldom-assoc"/>
</dbReference>
<organism evidence="1 2">
    <name type="scientific">Natranaeroarchaeum aerophilus</name>
    <dbReference type="NCBI Taxonomy" id="2917711"/>
    <lineage>
        <taxon>Archaea</taxon>
        <taxon>Methanobacteriati</taxon>
        <taxon>Methanobacteriota</taxon>
        <taxon>Stenosarchaea group</taxon>
        <taxon>Halobacteria</taxon>
        <taxon>Halobacteriales</taxon>
        <taxon>Natronoarchaeaceae</taxon>
        <taxon>Natranaeroarchaeum</taxon>
    </lineage>
</organism>
<dbReference type="PANTHER" id="PTHR36529:SF1">
    <property type="entry name" value="GLYCOSYLTRANSFERASE"/>
    <property type="match status" value="1"/>
</dbReference>
<dbReference type="AlphaFoldDB" id="A0AAE3FQQ6"/>
<sequence>MTVVAVPATLPRPDLVLSRLPDTSPLSADEAAELYAAMFKDVVRAADASGGELLVNYRAADDLPDRYDSDPEAELRALTAAAVNDIVDVRFEVQVGSNRAARVGNTITHLLDEEGVRSAAVADPRAPLLGRSQIDSAAMKLRTNELVLGPAAGGRIYFAGCTEPIDFEDVYRPPALETFSTRGHDAGHDIEFVESLPVVEDGDDLLTLCSRIRSRVTAGRIVPQYTTELLDDLGLFVTDEDGEAVLVRE</sequence>
<gene>
    <name evidence="1" type="ORF">AArcSt11_09275</name>
</gene>
<evidence type="ECO:0008006" key="3">
    <source>
        <dbReference type="Google" id="ProtNLM"/>
    </source>
</evidence>
<accession>A0AAE3FQQ6</accession>
<dbReference type="EMBL" id="JAKRVY010000004">
    <property type="protein sequence ID" value="MCL9813842.1"/>
    <property type="molecule type" value="Genomic_DNA"/>
</dbReference>